<dbReference type="SMART" id="SM00503">
    <property type="entry name" value="SynN"/>
    <property type="match status" value="1"/>
</dbReference>
<keyword evidence="7" id="KW-0472">Membrane</keyword>
<dbReference type="CDD" id="cd15848">
    <property type="entry name" value="SNARE_syntaxin1-like"/>
    <property type="match status" value="1"/>
</dbReference>
<dbReference type="Gene3D" id="1.20.5.110">
    <property type="match status" value="1"/>
</dbReference>
<dbReference type="GO" id="GO:0006906">
    <property type="term" value="P:vesicle fusion"/>
    <property type="evidence" value="ECO:0007669"/>
    <property type="project" value="TreeGrafter"/>
</dbReference>
<evidence type="ECO:0000256" key="7">
    <source>
        <dbReference type="SAM" id="Phobius"/>
    </source>
</evidence>
<dbReference type="PANTHER" id="PTHR19957:SF123">
    <property type="entry name" value="SYNTAXIN-112"/>
    <property type="match status" value="1"/>
</dbReference>
<dbReference type="AlphaFoldDB" id="A0AAD3T885"/>
<comment type="similarity">
    <text evidence="1 6">Belongs to the syntaxin family.</text>
</comment>
<evidence type="ECO:0000313" key="10">
    <source>
        <dbReference type="Proteomes" id="UP001279734"/>
    </source>
</evidence>
<dbReference type="PROSITE" id="PS00914">
    <property type="entry name" value="SYNTAXIN"/>
    <property type="match status" value="1"/>
</dbReference>
<feature type="transmembrane region" description="Helical" evidence="7">
    <location>
        <begin position="278"/>
        <end position="299"/>
    </location>
</feature>
<dbReference type="FunFam" id="1.20.5.110:FF:000008">
    <property type="entry name" value="Syntaxin 132"/>
    <property type="match status" value="1"/>
</dbReference>
<dbReference type="InterPro" id="IPR000727">
    <property type="entry name" value="T_SNARE_dom"/>
</dbReference>
<dbReference type="InterPro" id="IPR045242">
    <property type="entry name" value="Syntaxin"/>
</dbReference>
<evidence type="ECO:0000259" key="8">
    <source>
        <dbReference type="PROSITE" id="PS50192"/>
    </source>
</evidence>
<dbReference type="GO" id="GO:0012505">
    <property type="term" value="C:endomembrane system"/>
    <property type="evidence" value="ECO:0007669"/>
    <property type="project" value="TreeGrafter"/>
</dbReference>
<dbReference type="GO" id="GO:0006887">
    <property type="term" value="P:exocytosis"/>
    <property type="evidence" value="ECO:0007669"/>
    <property type="project" value="TreeGrafter"/>
</dbReference>
<keyword evidence="10" id="KW-1185">Reference proteome</keyword>
<comment type="caution">
    <text evidence="9">The sequence shown here is derived from an EMBL/GenBank/DDBJ whole genome shotgun (WGS) entry which is preliminary data.</text>
</comment>
<evidence type="ECO:0000256" key="4">
    <source>
        <dbReference type="ARBA" id="ARBA00022990"/>
    </source>
</evidence>
<dbReference type="InterPro" id="IPR010989">
    <property type="entry name" value="SNARE"/>
</dbReference>
<evidence type="ECO:0000256" key="1">
    <source>
        <dbReference type="ARBA" id="ARBA00009063"/>
    </source>
</evidence>
<dbReference type="GO" id="GO:0005484">
    <property type="term" value="F:SNAP receptor activity"/>
    <property type="evidence" value="ECO:0007669"/>
    <property type="project" value="InterPro"/>
</dbReference>
<dbReference type="GO" id="GO:0005886">
    <property type="term" value="C:plasma membrane"/>
    <property type="evidence" value="ECO:0007669"/>
    <property type="project" value="TreeGrafter"/>
</dbReference>
<dbReference type="SMART" id="SM00397">
    <property type="entry name" value="t_SNARE"/>
    <property type="match status" value="1"/>
</dbReference>
<dbReference type="Proteomes" id="UP001279734">
    <property type="component" value="Unassembled WGS sequence"/>
</dbReference>
<reference evidence="9" key="1">
    <citation type="submission" date="2023-05" db="EMBL/GenBank/DDBJ databases">
        <title>Nepenthes gracilis genome sequencing.</title>
        <authorList>
            <person name="Fukushima K."/>
        </authorList>
    </citation>
    <scope>NUCLEOTIDE SEQUENCE</scope>
    <source>
        <strain evidence="9">SING2019-196</strain>
    </source>
</reference>
<evidence type="ECO:0000256" key="3">
    <source>
        <dbReference type="ARBA" id="ARBA00022927"/>
    </source>
</evidence>
<dbReference type="CDD" id="cd00179">
    <property type="entry name" value="SynN"/>
    <property type="match status" value="1"/>
</dbReference>
<keyword evidence="4" id="KW-0007">Acetylation</keyword>
<keyword evidence="2" id="KW-0813">Transport</keyword>
<dbReference type="PROSITE" id="PS50192">
    <property type="entry name" value="T_SNARE"/>
    <property type="match status" value="1"/>
</dbReference>
<dbReference type="EMBL" id="BSYO01000028">
    <property type="protein sequence ID" value="GMH24577.1"/>
    <property type="molecule type" value="Genomic_DNA"/>
</dbReference>
<feature type="domain" description="T-SNARE coiled-coil homology" evidence="8">
    <location>
        <begin position="206"/>
        <end position="268"/>
    </location>
</feature>
<gene>
    <name evidence="9" type="ORF">Nepgr_026420</name>
</gene>
<dbReference type="GO" id="GO:0031201">
    <property type="term" value="C:SNARE complex"/>
    <property type="evidence" value="ECO:0007669"/>
    <property type="project" value="TreeGrafter"/>
</dbReference>
<proteinExistence type="inferred from homology"/>
<evidence type="ECO:0000256" key="2">
    <source>
        <dbReference type="ARBA" id="ARBA00022448"/>
    </source>
</evidence>
<dbReference type="Gene3D" id="1.20.58.70">
    <property type="match status" value="1"/>
</dbReference>
<dbReference type="GO" id="GO:0048278">
    <property type="term" value="P:vesicle docking"/>
    <property type="evidence" value="ECO:0007669"/>
    <property type="project" value="TreeGrafter"/>
</dbReference>
<dbReference type="InterPro" id="IPR006012">
    <property type="entry name" value="Syntaxin/epimorphin_CS"/>
</dbReference>
<evidence type="ECO:0000256" key="5">
    <source>
        <dbReference type="ARBA" id="ARBA00023054"/>
    </source>
</evidence>
<evidence type="ECO:0000313" key="9">
    <source>
        <dbReference type="EMBL" id="GMH24577.1"/>
    </source>
</evidence>
<dbReference type="InterPro" id="IPR006011">
    <property type="entry name" value="Syntaxin_N"/>
</dbReference>
<keyword evidence="3" id="KW-0653">Protein transport</keyword>
<evidence type="ECO:0000256" key="6">
    <source>
        <dbReference type="RuleBase" id="RU003858"/>
    </source>
</evidence>
<keyword evidence="7" id="KW-1133">Transmembrane helix</keyword>
<name>A0AAD3T885_NEPGR</name>
<dbReference type="Pfam" id="PF00804">
    <property type="entry name" value="Syntaxin"/>
    <property type="match status" value="1"/>
</dbReference>
<dbReference type="PANTHER" id="PTHR19957">
    <property type="entry name" value="SYNTAXIN"/>
    <property type="match status" value="1"/>
</dbReference>
<dbReference type="GO" id="GO:0006886">
    <property type="term" value="P:intracellular protein transport"/>
    <property type="evidence" value="ECO:0007669"/>
    <property type="project" value="InterPro"/>
</dbReference>
<dbReference type="GO" id="GO:0000149">
    <property type="term" value="F:SNARE binding"/>
    <property type="evidence" value="ECO:0007669"/>
    <property type="project" value="TreeGrafter"/>
</dbReference>
<organism evidence="9 10">
    <name type="scientific">Nepenthes gracilis</name>
    <name type="common">Slender pitcher plant</name>
    <dbReference type="NCBI Taxonomy" id="150966"/>
    <lineage>
        <taxon>Eukaryota</taxon>
        <taxon>Viridiplantae</taxon>
        <taxon>Streptophyta</taxon>
        <taxon>Embryophyta</taxon>
        <taxon>Tracheophyta</taxon>
        <taxon>Spermatophyta</taxon>
        <taxon>Magnoliopsida</taxon>
        <taxon>eudicotyledons</taxon>
        <taxon>Gunneridae</taxon>
        <taxon>Pentapetalae</taxon>
        <taxon>Caryophyllales</taxon>
        <taxon>Nepenthaceae</taxon>
        <taxon>Nepenthes</taxon>
    </lineage>
</organism>
<keyword evidence="5" id="KW-0175">Coiled coil</keyword>
<sequence length="300" mass="34319">MNDLMTKSFLNYVDLKKQTQIDLNAELSEEEKGQINPEDEENLSLFFKEAEEIKSQMEEITSLLHDLQILNEETKTTHGARVLRGLRDRMDSNTVAILRKVKLIKSRLESLDRSNAVNHRISPAFNEGSTVDRTRMAVTTGLRVRLREMISDFASAREKILSDHKEELKRKYFNATGEVPGEETVEKMVSGSLKLEMIEGKRRESDQEIRERHEAAMDIQRSLNRLHQVFLDMAVLVDTQGVNVDDIEQNVANAGNFINGGTNNLYYAKQMKKGGKKWLYWVWAVGFIILLVCLISTLAS</sequence>
<dbReference type="SUPFAM" id="SSF47661">
    <property type="entry name" value="t-snare proteins"/>
    <property type="match status" value="1"/>
</dbReference>
<keyword evidence="7" id="KW-0812">Transmembrane</keyword>
<accession>A0AAD3T885</accession>
<protein>
    <recommendedName>
        <fullName evidence="8">t-SNARE coiled-coil homology domain-containing protein</fullName>
    </recommendedName>
</protein>